<name>U9TEL3_RHIID</name>
<proteinExistence type="predicted"/>
<evidence type="ECO:0000313" key="1">
    <source>
        <dbReference type="EMBL" id="ESA04773.1"/>
    </source>
</evidence>
<dbReference type="AlphaFoldDB" id="U9TEL3"/>
<sequence>MFKSVEDQLIEIEILEISKILKHQSKKYITVTVSIELNQEAIRLWNDGTNWNIKQMKEQERFQAVFK</sequence>
<organism evidence="1">
    <name type="scientific">Rhizophagus irregularis (strain DAOM 181602 / DAOM 197198 / MUCL 43194)</name>
    <name type="common">Arbuscular mycorrhizal fungus</name>
    <name type="synonym">Glomus intraradices</name>
    <dbReference type="NCBI Taxonomy" id="747089"/>
    <lineage>
        <taxon>Eukaryota</taxon>
        <taxon>Fungi</taxon>
        <taxon>Fungi incertae sedis</taxon>
        <taxon>Mucoromycota</taxon>
        <taxon>Glomeromycotina</taxon>
        <taxon>Glomeromycetes</taxon>
        <taxon>Glomerales</taxon>
        <taxon>Glomeraceae</taxon>
        <taxon>Rhizophagus</taxon>
    </lineage>
</organism>
<gene>
    <name evidence="1" type="ORF">GLOINDRAFT_36490</name>
</gene>
<protein>
    <submittedName>
        <fullName evidence="1">Uncharacterized protein</fullName>
    </submittedName>
</protein>
<accession>U9TEL3</accession>
<dbReference type="EMBL" id="KI294039">
    <property type="protein sequence ID" value="ESA04773.1"/>
    <property type="molecule type" value="Genomic_DNA"/>
</dbReference>
<dbReference type="HOGENOM" id="CLU_2813701_0_0_1"/>
<reference evidence="1" key="1">
    <citation type="submission" date="2013-07" db="EMBL/GenBank/DDBJ databases">
        <title>The genome of an arbuscular mycorrhizal fungus provides insights into the evolution of the oldest plant symbiosis.</title>
        <authorList>
            <consortium name="DOE Joint Genome Institute"/>
            <person name="Tisserant E."/>
            <person name="Malbreil M."/>
            <person name="Kuo A."/>
            <person name="Kohler A."/>
            <person name="Symeonidi A."/>
            <person name="Balestrini R."/>
            <person name="Charron P."/>
            <person name="Duensing N."/>
            <person name="Frei-dit-Frey N."/>
            <person name="Gianinazzi-Pearson V."/>
            <person name="Gilbert B."/>
            <person name="Handa Y."/>
            <person name="Hijri M."/>
            <person name="Kaul R."/>
            <person name="Kawaguchi M."/>
            <person name="Krajinski F."/>
            <person name="Lammers P."/>
            <person name="Lapierre D."/>
            <person name="Masclaux F.G."/>
            <person name="Murat C."/>
            <person name="Morin E."/>
            <person name="Ndikumana S."/>
            <person name="Pagni M."/>
            <person name="Petitpierre D."/>
            <person name="Requena N."/>
            <person name="Rosikiewicz P."/>
            <person name="Riley R."/>
            <person name="Saito K."/>
            <person name="San Clemente H."/>
            <person name="Shapiro H."/>
            <person name="van Tuinen D."/>
            <person name="Becard G."/>
            <person name="Bonfante P."/>
            <person name="Paszkowski U."/>
            <person name="Shachar-Hill Y."/>
            <person name="Young J.P."/>
            <person name="Sanders I.R."/>
            <person name="Henrissat B."/>
            <person name="Rensing S.A."/>
            <person name="Grigoriev I.V."/>
            <person name="Corradi N."/>
            <person name="Roux C."/>
            <person name="Martin F."/>
        </authorList>
    </citation>
    <scope>NUCLEOTIDE SEQUENCE</scope>
    <source>
        <strain evidence="1">DAOM 197198</strain>
    </source>
</reference>